<evidence type="ECO:0000256" key="13">
    <source>
        <dbReference type="HAMAP-Rule" id="MF_00158"/>
    </source>
</evidence>
<dbReference type="FunFam" id="3.40.50.620:FF:000114">
    <property type="entry name" value="Pantothenate synthetase"/>
    <property type="match status" value="1"/>
</dbReference>
<evidence type="ECO:0000256" key="8">
    <source>
        <dbReference type="ARBA" id="ARBA00022655"/>
    </source>
</evidence>
<keyword evidence="10 13" id="KW-0067">ATP-binding</keyword>
<keyword evidence="7 13" id="KW-0436">Ligase</keyword>
<accession>A0A518N1W3</accession>
<evidence type="ECO:0000256" key="11">
    <source>
        <dbReference type="ARBA" id="ARBA00048258"/>
    </source>
</evidence>
<feature type="active site" description="Proton donor" evidence="13">
    <location>
        <position position="41"/>
    </location>
</feature>
<dbReference type="HAMAP" id="MF_00158">
    <property type="entry name" value="PanC"/>
    <property type="match status" value="1"/>
</dbReference>
<protein>
    <recommendedName>
        <fullName evidence="5 13">Pantothenate synthetase</fullName>
        <shortName evidence="13">PS</shortName>
        <ecNumber evidence="4 13">6.3.2.1</ecNumber>
    </recommendedName>
    <alternativeName>
        <fullName evidence="13">Pantoate--beta-alanine ligase</fullName>
    </alternativeName>
    <alternativeName>
        <fullName evidence="13">Pantoate-activating enzyme</fullName>
    </alternativeName>
</protein>
<dbReference type="EC" id="6.3.2.1" evidence="4 13"/>
<dbReference type="PANTHER" id="PTHR21299:SF1">
    <property type="entry name" value="PANTOATE--BETA-ALANINE LIGASE"/>
    <property type="match status" value="1"/>
</dbReference>
<keyword evidence="8 13" id="KW-0566">Pantothenate biosynthesis</keyword>
<organism evidence="14 15">
    <name type="scientific">Luteimonas granuli</name>
    <dbReference type="NCBI Taxonomy" id="1176533"/>
    <lineage>
        <taxon>Bacteria</taxon>
        <taxon>Pseudomonadati</taxon>
        <taxon>Pseudomonadota</taxon>
        <taxon>Gammaproteobacteria</taxon>
        <taxon>Lysobacterales</taxon>
        <taxon>Lysobacteraceae</taxon>
        <taxon>Luteimonas</taxon>
    </lineage>
</organism>
<dbReference type="InterPro" id="IPR042176">
    <property type="entry name" value="Pantoate_ligase_C"/>
</dbReference>
<dbReference type="CDD" id="cd00560">
    <property type="entry name" value="PanC"/>
    <property type="match status" value="1"/>
</dbReference>
<evidence type="ECO:0000256" key="2">
    <source>
        <dbReference type="ARBA" id="ARBA00004990"/>
    </source>
</evidence>
<dbReference type="Gene3D" id="3.40.50.620">
    <property type="entry name" value="HUPs"/>
    <property type="match status" value="1"/>
</dbReference>
<feature type="binding site" evidence="13">
    <location>
        <position position="159"/>
    </location>
    <ligand>
        <name>(R)-pantoate</name>
        <dbReference type="ChEBI" id="CHEBI:15980"/>
    </ligand>
</feature>
<evidence type="ECO:0000256" key="4">
    <source>
        <dbReference type="ARBA" id="ARBA00012219"/>
    </source>
</evidence>
<dbReference type="GO" id="GO:0005829">
    <property type="term" value="C:cytosol"/>
    <property type="evidence" value="ECO:0007669"/>
    <property type="project" value="TreeGrafter"/>
</dbReference>
<proteinExistence type="inferred from homology"/>
<dbReference type="GO" id="GO:0005524">
    <property type="term" value="F:ATP binding"/>
    <property type="evidence" value="ECO:0007669"/>
    <property type="project" value="UniProtKB-KW"/>
</dbReference>
<dbReference type="SUPFAM" id="SSF52374">
    <property type="entry name" value="Nucleotidylyl transferase"/>
    <property type="match status" value="1"/>
</dbReference>
<evidence type="ECO:0000313" key="15">
    <source>
        <dbReference type="Proteomes" id="UP000316584"/>
    </source>
</evidence>
<dbReference type="PANTHER" id="PTHR21299">
    <property type="entry name" value="CYTIDYLATE KINASE/PANTOATE-BETA-ALANINE LIGASE"/>
    <property type="match status" value="1"/>
</dbReference>
<keyword evidence="15" id="KW-1185">Reference proteome</keyword>
<evidence type="ECO:0000256" key="3">
    <source>
        <dbReference type="ARBA" id="ARBA00009256"/>
    </source>
</evidence>
<dbReference type="KEGG" id="lug:FPZ22_02560"/>
<feature type="binding site" evidence="13">
    <location>
        <begin position="153"/>
        <end position="156"/>
    </location>
    <ligand>
        <name>ATP</name>
        <dbReference type="ChEBI" id="CHEBI:30616"/>
    </ligand>
</feature>
<evidence type="ECO:0000256" key="5">
    <source>
        <dbReference type="ARBA" id="ARBA00014155"/>
    </source>
</evidence>
<dbReference type="RefSeq" id="WP_144889961.1">
    <property type="nucleotide sequence ID" value="NZ_CP042218.1"/>
</dbReference>
<comment type="function">
    <text evidence="12 13">Catalyzes the condensation of pantoate with beta-alanine in an ATP-dependent reaction via a pantoyl-adenylate intermediate.</text>
</comment>
<evidence type="ECO:0000256" key="12">
    <source>
        <dbReference type="ARBA" id="ARBA00055042"/>
    </source>
</evidence>
<dbReference type="UniPathway" id="UPA00028">
    <property type="reaction ID" value="UER00005"/>
</dbReference>
<sequence length="300" mass="32229">MSAGIEIAHVLAALRARIDAWKRAGLRVGFVPTMGNLHEGHYSLVRLARENADRVVASVFVNPTQFGPDEDFDRYPRTPGADAAGLDAAGCDLAWMPSVETMYPLGVTRAVRVQVPGITDVLDGAHRPGHFDGVCTVVARLFNQVRPDVAVFGRKDYQQLAVIRHMVRDLAFPIEVLGADIVREADGLARSSRNQYLSGDERALAPEIHRTLLSMRDAVQAGGDRRQAEAAAVARLETAGFAVDYAVIRTPLLVEPAPTPGATQGLVGTGADPAPDDARRVALIAARLGATRLIDNLEFA</sequence>
<dbReference type="Pfam" id="PF02569">
    <property type="entry name" value="Pantoate_ligase"/>
    <property type="match status" value="1"/>
</dbReference>
<comment type="subunit">
    <text evidence="13">Homodimer.</text>
</comment>
<evidence type="ECO:0000256" key="1">
    <source>
        <dbReference type="ARBA" id="ARBA00004496"/>
    </source>
</evidence>
<feature type="binding site" evidence="13">
    <location>
        <begin position="34"/>
        <end position="41"/>
    </location>
    <ligand>
        <name>ATP</name>
        <dbReference type="ChEBI" id="CHEBI:30616"/>
    </ligand>
</feature>
<comment type="miscellaneous">
    <text evidence="13">The reaction proceeds by a bi uni uni bi ping pong mechanism.</text>
</comment>
<feature type="binding site" evidence="13">
    <location>
        <position position="65"/>
    </location>
    <ligand>
        <name>(R)-pantoate</name>
        <dbReference type="ChEBI" id="CHEBI:15980"/>
    </ligand>
</feature>
<gene>
    <name evidence="13" type="primary">panC</name>
    <name evidence="14" type="ORF">FPZ22_02560</name>
</gene>
<comment type="subcellular location">
    <subcellularLocation>
        <location evidence="1 13">Cytoplasm</location>
    </subcellularLocation>
</comment>
<feature type="binding site" evidence="13">
    <location>
        <position position="182"/>
    </location>
    <ligand>
        <name>ATP</name>
        <dbReference type="ChEBI" id="CHEBI:30616"/>
    </ligand>
</feature>
<dbReference type="Gene3D" id="3.30.1300.10">
    <property type="entry name" value="Pantoate-beta-alanine ligase, C-terminal domain"/>
    <property type="match status" value="1"/>
</dbReference>
<dbReference type="EMBL" id="CP042218">
    <property type="protein sequence ID" value="QDW65911.1"/>
    <property type="molecule type" value="Genomic_DNA"/>
</dbReference>
<dbReference type="NCBIfam" id="TIGR00018">
    <property type="entry name" value="panC"/>
    <property type="match status" value="1"/>
</dbReference>
<feature type="binding site" evidence="13">
    <location>
        <begin position="190"/>
        <end position="193"/>
    </location>
    <ligand>
        <name>ATP</name>
        <dbReference type="ChEBI" id="CHEBI:30616"/>
    </ligand>
</feature>
<evidence type="ECO:0000256" key="10">
    <source>
        <dbReference type="ARBA" id="ARBA00022840"/>
    </source>
</evidence>
<comment type="pathway">
    <text evidence="2 13">Cofactor biosynthesis; (R)-pantothenate biosynthesis; (R)-pantothenate from (R)-pantoate and beta-alanine: step 1/1.</text>
</comment>
<evidence type="ECO:0000313" key="14">
    <source>
        <dbReference type="EMBL" id="QDW65911.1"/>
    </source>
</evidence>
<dbReference type="GO" id="GO:0004592">
    <property type="term" value="F:pantoate-beta-alanine ligase activity"/>
    <property type="evidence" value="ECO:0007669"/>
    <property type="project" value="UniProtKB-UniRule"/>
</dbReference>
<evidence type="ECO:0000256" key="7">
    <source>
        <dbReference type="ARBA" id="ARBA00022598"/>
    </source>
</evidence>
<dbReference type="AlphaFoldDB" id="A0A518N1W3"/>
<dbReference type="GO" id="GO:0015940">
    <property type="term" value="P:pantothenate biosynthetic process"/>
    <property type="evidence" value="ECO:0007669"/>
    <property type="project" value="UniProtKB-UniRule"/>
</dbReference>
<evidence type="ECO:0000256" key="9">
    <source>
        <dbReference type="ARBA" id="ARBA00022741"/>
    </source>
</evidence>
<evidence type="ECO:0000256" key="6">
    <source>
        <dbReference type="ARBA" id="ARBA00022490"/>
    </source>
</evidence>
<dbReference type="InterPro" id="IPR014729">
    <property type="entry name" value="Rossmann-like_a/b/a_fold"/>
</dbReference>
<keyword evidence="9 13" id="KW-0547">Nucleotide-binding</keyword>
<name>A0A518N1W3_9GAMM</name>
<comment type="similarity">
    <text evidence="3 13">Belongs to the pantothenate synthetase family.</text>
</comment>
<dbReference type="InterPro" id="IPR003721">
    <property type="entry name" value="Pantoate_ligase"/>
</dbReference>
<comment type="catalytic activity">
    <reaction evidence="11 13">
        <text>(R)-pantoate + beta-alanine + ATP = (R)-pantothenate + AMP + diphosphate + H(+)</text>
        <dbReference type="Rhea" id="RHEA:10912"/>
        <dbReference type="ChEBI" id="CHEBI:15378"/>
        <dbReference type="ChEBI" id="CHEBI:15980"/>
        <dbReference type="ChEBI" id="CHEBI:29032"/>
        <dbReference type="ChEBI" id="CHEBI:30616"/>
        <dbReference type="ChEBI" id="CHEBI:33019"/>
        <dbReference type="ChEBI" id="CHEBI:57966"/>
        <dbReference type="ChEBI" id="CHEBI:456215"/>
        <dbReference type="EC" id="6.3.2.1"/>
    </reaction>
</comment>
<keyword evidence="6 13" id="KW-0963">Cytoplasm</keyword>
<feature type="binding site" evidence="13">
    <location>
        <position position="65"/>
    </location>
    <ligand>
        <name>beta-alanine</name>
        <dbReference type="ChEBI" id="CHEBI:57966"/>
    </ligand>
</feature>
<dbReference type="Proteomes" id="UP000316584">
    <property type="component" value="Chromosome"/>
</dbReference>
<dbReference type="OrthoDB" id="9773087at2"/>
<reference evidence="14 15" key="1">
    <citation type="submission" date="2019-07" db="EMBL/GenBank/DDBJ databases">
        <title>Full genome sequence of Luteimonas sp. Gr-4.</title>
        <authorList>
            <person name="Im W.-T."/>
        </authorList>
    </citation>
    <scope>NUCLEOTIDE SEQUENCE [LARGE SCALE GENOMIC DNA]</scope>
    <source>
        <strain evidence="14 15">Gr-4</strain>
    </source>
</reference>